<dbReference type="STRING" id="1414854.GQ61_06375"/>
<dbReference type="Pfam" id="PF06935">
    <property type="entry name" value="DUF1284"/>
    <property type="match status" value="1"/>
</dbReference>
<gene>
    <name evidence="1" type="ORF">GQ61_06375</name>
</gene>
<reference evidence="1 2" key="1">
    <citation type="submission" date="2014-06" db="EMBL/GenBank/DDBJ databases">
        <title>The genome of the endonuclear symbiont Nucleicultrix amoebiphila.</title>
        <authorList>
            <person name="Schulz F."/>
            <person name="Horn M."/>
        </authorList>
    </citation>
    <scope>NUCLEOTIDE SEQUENCE [LARGE SCALE GENOMIC DNA]</scope>
    <source>
        <strain evidence="1 2">FS5</strain>
    </source>
</reference>
<evidence type="ECO:0000313" key="1">
    <source>
        <dbReference type="EMBL" id="ARN84973.1"/>
    </source>
</evidence>
<name>A0A1W6N546_9PROT</name>
<dbReference type="EMBL" id="CP008743">
    <property type="protein sequence ID" value="ARN84973.1"/>
    <property type="molecule type" value="Genomic_DNA"/>
</dbReference>
<accession>A0A1W6N546</accession>
<organism evidence="1 2">
    <name type="scientific">Candidatus Nucleicultrix amoebiphila FS5</name>
    <dbReference type="NCBI Taxonomy" id="1414854"/>
    <lineage>
        <taxon>Bacteria</taxon>
        <taxon>Pseudomonadati</taxon>
        <taxon>Pseudomonadota</taxon>
        <taxon>Alphaproteobacteria</taxon>
        <taxon>Holosporales</taxon>
        <taxon>Candidatus Nucleicultricaceae</taxon>
        <taxon>Candidatus Nucleicultrix</taxon>
    </lineage>
</organism>
<dbReference type="RefSeq" id="WP_085784485.1">
    <property type="nucleotide sequence ID" value="NZ_CP008743.1"/>
</dbReference>
<dbReference type="InterPro" id="IPR009702">
    <property type="entry name" value="DUF1284"/>
</dbReference>
<protein>
    <recommendedName>
        <fullName evidence="3">DUF1284 domain-containing protein</fullName>
    </recommendedName>
</protein>
<dbReference type="OrthoDB" id="6195504at2"/>
<dbReference type="AlphaFoldDB" id="A0A1W6N546"/>
<keyword evidence="2" id="KW-1185">Reference proteome</keyword>
<evidence type="ECO:0000313" key="2">
    <source>
        <dbReference type="Proteomes" id="UP000237351"/>
    </source>
</evidence>
<evidence type="ECO:0008006" key="3">
    <source>
        <dbReference type="Google" id="ProtNLM"/>
    </source>
</evidence>
<proteinExistence type="predicted"/>
<sequence>MDVLKFRPHHFLCALGFEGKGYSSSFVDNFQQIVDVLRSPDGDTQAIDVVGETDAICQACPEKTGSTCLSQEKIESLDRRHGRCLGIAPGDSLTWREAKEKILKTVSLSVFHEICAGCQWKDLGLCETALLKLHTI</sequence>
<dbReference type="Proteomes" id="UP000237351">
    <property type="component" value="Chromosome"/>
</dbReference>
<dbReference type="KEGG" id="naf:GQ61_06375"/>